<sequence>MVNPYRRVAAFKGAVQWTTLSWSLAFKMVLTFIYVSPMIRGGQSGLDYSDRFDSDFIYIYFAIQLTPLAYAILNFRASKQLFGKKSKTVSVGLLLHADMITFVVLDLIDIGVMFQYSLLPESALPEMKTFQRAVVSFIFLGLFFHGYSFSGLGHTPIDESSVGEVSFLGRHEAAGDVLSTRKHAAIVSIFFVDLPFLVLRIYVWVIFHVNDPGFALPMSPFVVKNAAFLVLQVFRLRLAQDAERNSYRMEQQSLEIEQNFETVLELLQPHTVAEHMPEDRDGSTKQSKGTHSYQHGTSPPTESGIPNPHSSLVLPHAGYAPSQPAPHVFGSMPTPSRYSSQFVRTHRPMASTDTGAGIMPHPHSTMTFALPPLRQQHTNATPGLRPYSQGQQQHSSTYNTGYTRQSQGASPPFVYDGGGAQQPSGVLNSAAGQGSPPAPLLPSRSRVGRRSTMPGGLSLVEAGEDLPSAPPPNSGTATIRQAPLVRTSSERSVALLYGTLPRGQRSREGGAGEGEEGSVPRERETLLHAQRGGGENEREGDEVVYAPPGWLCCCCTRRAPRQQKGVHDVWGLGGQSDSHDVLAFLLKRYVPFVDARILTSRIVSLPVFIPTGDKERWAKALVHRRDPSPVHHHLHPAAAVHQGGQSQARGSSSNTRRFSAEAAVTSSLYSHFHRGGANDREVSILSLSQGSRKRGGGRTGGGASLKVSGADSEALRRANSIPVPDPAGEGGTTAAAAGSQSGKRAMNAERGQSQGQQLKPVLVGGRLAPLESQPVGGSPPRPAVTPGGGRGSADAVALDAGGDVEKETVEREKQERERKEGADSSVSPEVKQTSGGGVEQEPPHQTLSAPGVARLGDPPNPAGGGRESDGGHVSMPSHQRAEMPPIGPLLVNLLAGIRESAGRPFPLRGFGFFMRFSKFMRSIRSVGWLGFSEYLTDELVLRKDKLVCLWLPMTMLWCGQIAVVVTLTRPGEALPTPSTLSFPDPTKLQLPHYVVILSTVFVSFFFLLGWCNLACSATNVLLAIFQVVRFYSFFYFFLAAREIFRGSGGVGGDSQHNGFWGDHTPTVFMYFFAAPSALNVLLIAFPVCSAIVGRKTHLIPVRDEIDISLVGSQQQQQQQRQQQEQAMADEGGERKKGRRKIWGGRAPAGEEHPMFGGPWLRPHVPPVSAQAGTGRGERHMRGSERDPYRSSVGAVGGNEYEYARGTPASDPTLRTPNERTGHRGTVVRVSNAAIVLFLAVRNNMAPPRLNELLVSSRDLLRGVRVADVLLMNHWADLKLILITRVFILILRFDWLQVAVYGAHILLHLWLTVDGQVVRLLSLRRAEVRQLYRDAAAAHLADLTRTLKTAATLASKQLRISRVGMGVRGNGGGEATATSAVQTPRMAAQRQQETHAEEPEVVKRGRGSTEGGAVRRRGRNRARRGERSESSEERERRSREENETLCADMCRRSMHQEEMLADPSGVPSSFYGGAVSLLGPQIDSTLAGAGLSGLTNPGGFDPLALRLSGRGLRDRWQTILANQVIPPFS</sequence>
<feature type="compositionally biased region" description="Basic and acidic residues" evidence="2">
    <location>
        <begin position="1391"/>
        <end position="1402"/>
    </location>
</feature>
<feature type="region of interest" description="Disordered" evidence="2">
    <location>
        <begin position="274"/>
        <end position="319"/>
    </location>
</feature>
<feature type="transmembrane region" description="Helical" evidence="3">
    <location>
        <begin position="1298"/>
        <end position="1320"/>
    </location>
</feature>
<feature type="compositionally biased region" description="Low complexity" evidence="2">
    <location>
        <begin position="732"/>
        <end position="742"/>
    </location>
</feature>
<evidence type="ECO:0000256" key="1">
    <source>
        <dbReference type="ARBA" id="ARBA00007711"/>
    </source>
</evidence>
<feature type="transmembrane region" description="Helical" evidence="3">
    <location>
        <begin position="93"/>
        <end position="118"/>
    </location>
</feature>
<feature type="transmembrane region" description="Helical" evidence="3">
    <location>
        <begin position="14"/>
        <end position="36"/>
    </location>
</feature>
<feature type="region of interest" description="Disordered" evidence="2">
    <location>
        <begin position="637"/>
        <end position="659"/>
    </location>
</feature>
<feature type="transmembrane region" description="Helical" evidence="3">
    <location>
        <begin position="184"/>
        <end position="207"/>
    </location>
</feature>
<feature type="compositionally biased region" description="Polar residues" evidence="2">
    <location>
        <begin position="421"/>
        <end position="432"/>
    </location>
</feature>
<feature type="transmembrane region" description="Helical" evidence="3">
    <location>
        <begin position="130"/>
        <end position="149"/>
    </location>
</feature>
<feature type="transmembrane region" description="Helical" evidence="3">
    <location>
        <begin position="1020"/>
        <end position="1038"/>
    </location>
</feature>
<feature type="transmembrane region" description="Helical" evidence="3">
    <location>
        <begin position="947"/>
        <end position="970"/>
    </location>
</feature>
<gene>
    <name evidence="4" type="ORF">Cvel_14394</name>
</gene>
<protein>
    <recommendedName>
        <fullName evidence="5">Transmembrane protein</fullName>
    </recommendedName>
</protein>
<dbReference type="EMBL" id="CDMZ01000025">
    <property type="protein sequence ID" value="CEM04749.1"/>
    <property type="molecule type" value="Genomic_DNA"/>
</dbReference>
<feature type="compositionally biased region" description="Low complexity" evidence="2">
    <location>
        <begin position="1113"/>
        <end position="1125"/>
    </location>
</feature>
<feature type="region of interest" description="Disordered" evidence="2">
    <location>
        <begin position="1364"/>
        <end position="1441"/>
    </location>
</feature>
<feature type="compositionally biased region" description="Basic and acidic residues" evidence="2">
    <location>
        <begin position="803"/>
        <end position="822"/>
    </location>
</feature>
<feature type="region of interest" description="Disordered" evidence="2">
    <location>
        <begin position="1110"/>
        <end position="1148"/>
    </location>
</feature>
<keyword evidence="3" id="KW-0812">Transmembrane</keyword>
<accession>A0A0G4F0V8</accession>
<feature type="transmembrane region" description="Helical" evidence="3">
    <location>
        <begin position="56"/>
        <end position="73"/>
    </location>
</feature>
<feature type="region of interest" description="Disordered" evidence="2">
    <location>
        <begin position="1170"/>
        <end position="1220"/>
    </location>
</feature>
<feature type="region of interest" description="Disordered" evidence="2">
    <location>
        <begin position="376"/>
        <end position="481"/>
    </location>
</feature>
<feature type="transmembrane region" description="Helical" evidence="3">
    <location>
        <begin position="213"/>
        <end position="234"/>
    </location>
</feature>
<feature type="compositionally biased region" description="Polar residues" evidence="2">
    <location>
        <begin position="284"/>
        <end position="301"/>
    </location>
</feature>
<feature type="compositionally biased region" description="Polar residues" evidence="2">
    <location>
        <begin position="388"/>
        <end position="409"/>
    </location>
</feature>
<proteinExistence type="inferred from homology"/>
<feature type="compositionally biased region" description="Polar residues" evidence="2">
    <location>
        <begin position="824"/>
        <end position="833"/>
    </location>
</feature>
<organism evidence="4">
    <name type="scientific">Chromera velia CCMP2878</name>
    <dbReference type="NCBI Taxonomy" id="1169474"/>
    <lineage>
        <taxon>Eukaryota</taxon>
        <taxon>Sar</taxon>
        <taxon>Alveolata</taxon>
        <taxon>Colpodellida</taxon>
        <taxon>Chromeraceae</taxon>
        <taxon>Chromera</taxon>
    </lineage>
</organism>
<feature type="compositionally biased region" description="Low complexity" evidence="2">
    <location>
        <begin position="637"/>
        <end position="653"/>
    </location>
</feature>
<feature type="transmembrane region" description="Helical" evidence="3">
    <location>
        <begin position="990"/>
        <end position="1013"/>
    </location>
</feature>
<dbReference type="Pfam" id="PF14997">
    <property type="entry name" value="CECR6_TMEM121"/>
    <property type="match status" value="1"/>
</dbReference>
<dbReference type="VEuPathDB" id="CryptoDB:Cvel_14394"/>
<evidence type="ECO:0008006" key="5">
    <source>
        <dbReference type="Google" id="ProtNLM"/>
    </source>
</evidence>
<feature type="compositionally biased region" description="Basic and acidic residues" evidence="2">
    <location>
        <begin position="1422"/>
        <end position="1441"/>
    </location>
</feature>
<feature type="transmembrane region" description="Helical" evidence="3">
    <location>
        <begin position="1067"/>
        <end position="1092"/>
    </location>
</feature>
<keyword evidence="3" id="KW-1133">Transmembrane helix</keyword>
<evidence type="ECO:0000313" key="4">
    <source>
        <dbReference type="EMBL" id="CEM04749.1"/>
    </source>
</evidence>
<feature type="compositionally biased region" description="Basic and acidic residues" evidence="2">
    <location>
        <begin position="274"/>
        <end position="283"/>
    </location>
</feature>
<feature type="region of interest" description="Disordered" evidence="2">
    <location>
        <begin position="688"/>
        <end position="882"/>
    </location>
</feature>
<name>A0A0G4F0V8_9ALVE</name>
<comment type="similarity">
    <text evidence="1">Belongs to the TMEM121 family.</text>
</comment>
<feature type="compositionally biased region" description="Basic and acidic residues" evidence="2">
    <location>
        <begin position="1175"/>
        <end position="1188"/>
    </location>
</feature>
<reference evidence="4" key="1">
    <citation type="submission" date="2014-11" db="EMBL/GenBank/DDBJ databases">
        <authorList>
            <person name="Otto D Thomas"/>
            <person name="Naeem Raeece"/>
        </authorList>
    </citation>
    <scope>NUCLEOTIDE SEQUENCE</scope>
</reference>
<dbReference type="InterPro" id="IPR032776">
    <property type="entry name" value="CECR6/TMEM121"/>
</dbReference>
<feature type="region of interest" description="Disordered" evidence="2">
    <location>
        <begin position="499"/>
        <end position="523"/>
    </location>
</feature>
<evidence type="ECO:0000256" key="3">
    <source>
        <dbReference type="SAM" id="Phobius"/>
    </source>
</evidence>
<evidence type="ECO:0000256" key="2">
    <source>
        <dbReference type="SAM" id="MobiDB-lite"/>
    </source>
</evidence>
<keyword evidence="3" id="KW-0472">Membrane</keyword>